<evidence type="ECO:0000313" key="1">
    <source>
        <dbReference type="EMBL" id="GIZ03804.1"/>
    </source>
</evidence>
<dbReference type="AlphaFoldDB" id="A0AAV4YC72"/>
<comment type="caution">
    <text evidence="1">The sequence shown here is derived from an EMBL/GenBank/DDBJ whole genome shotgun (WGS) entry which is preliminary data.</text>
</comment>
<dbReference type="Proteomes" id="UP001054945">
    <property type="component" value="Unassembled WGS sequence"/>
</dbReference>
<sequence length="127" mass="14286">MFPVTSYDDPLRFEIDWPIIDHQLSRNQILHPVRLSDRPATSYLIRNAFFVPGRNKPHVQDPGIHTFGSQSLVMSADCVVSIYQSGHGVCNAIGQGLVQPWYATEQITVTSLYDGFQCVKCSVEFVD</sequence>
<keyword evidence="2" id="KW-1185">Reference proteome</keyword>
<organism evidence="1 2">
    <name type="scientific">Caerostris extrusa</name>
    <name type="common">Bark spider</name>
    <name type="synonym">Caerostris bankana</name>
    <dbReference type="NCBI Taxonomy" id="172846"/>
    <lineage>
        <taxon>Eukaryota</taxon>
        <taxon>Metazoa</taxon>
        <taxon>Ecdysozoa</taxon>
        <taxon>Arthropoda</taxon>
        <taxon>Chelicerata</taxon>
        <taxon>Arachnida</taxon>
        <taxon>Araneae</taxon>
        <taxon>Araneomorphae</taxon>
        <taxon>Entelegynae</taxon>
        <taxon>Araneoidea</taxon>
        <taxon>Araneidae</taxon>
        <taxon>Caerostris</taxon>
    </lineage>
</organism>
<reference evidence="1 2" key="1">
    <citation type="submission" date="2021-06" db="EMBL/GenBank/DDBJ databases">
        <title>Caerostris extrusa draft genome.</title>
        <authorList>
            <person name="Kono N."/>
            <person name="Arakawa K."/>
        </authorList>
    </citation>
    <scope>NUCLEOTIDE SEQUENCE [LARGE SCALE GENOMIC DNA]</scope>
</reference>
<proteinExistence type="predicted"/>
<accession>A0AAV4YC72</accession>
<protein>
    <submittedName>
        <fullName evidence="1">Uncharacterized protein</fullName>
    </submittedName>
</protein>
<gene>
    <name evidence="1" type="ORF">CEXT_452301</name>
</gene>
<name>A0AAV4YC72_CAEEX</name>
<dbReference type="EMBL" id="BPLR01018999">
    <property type="protein sequence ID" value="GIZ03804.1"/>
    <property type="molecule type" value="Genomic_DNA"/>
</dbReference>
<evidence type="ECO:0000313" key="2">
    <source>
        <dbReference type="Proteomes" id="UP001054945"/>
    </source>
</evidence>